<dbReference type="RefSeq" id="WP_203743439.1">
    <property type="nucleotide sequence ID" value="NZ_BONF01000009.1"/>
</dbReference>
<dbReference type="SUPFAM" id="SSF51905">
    <property type="entry name" value="FAD/NAD(P)-binding domain"/>
    <property type="match status" value="1"/>
</dbReference>
<gene>
    <name evidence="2" type="ORF">Cba03nite_14860</name>
</gene>
<organism evidence="2 3">
    <name type="scientific">Catellatospora bangladeshensis</name>
    <dbReference type="NCBI Taxonomy" id="310355"/>
    <lineage>
        <taxon>Bacteria</taxon>
        <taxon>Bacillati</taxon>
        <taxon>Actinomycetota</taxon>
        <taxon>Actinomycetes</taxon>
        <taxon>Micromonosporales</taxon>
        <taxon>Micromonosporaceae</taxon>
        <taxon>Catellatospora</taxon>
    </lineage>
</organism>
<dbReference type="InterPro" id="IPR002938">
    <property type="entry name" value="FAD-bd"/>
</dbReference>
<protein>
    <submittedName>
        <fullName evidence="2">FAD-dependent oxidoreductase</fullName>
    </submittedName>
</protein>
<sequence>MRTNTVLISGASIAGPALAYWLHRHGYAVTVVERAPAIRPGGHAVDIRGVARDVCAAMGIMPQITRDRVHEEGFAWVDPAGRRTSEMPASLFGGEGIVAEYEILRGDLAHILHEATRADAEYRFGDRITALSEGDDGVEVTFRSGRTERYDLVIGADGIHSGVRALAFGPEERFIRRLGAYTAYFTMPAQPDLDPHWFLMHGIPGGRCAGIRPENEHTAKAMLSFRADGRTVDPRDVAAQKALLAEVFAGAGWRVPAMLDAMGDAPDFYFDVIGQVHMDRWSTGRVALLGDAGYCASPLSGLGTSMGLVGAYLLAGELARSGGDHVTAFAAYERLMRPYVKQCQQLPPGGVRGMLPDSRWAISLRDLSTRIMTRRPFAALMAKQAAKADAITLPAYA</sequence>
<dbReference type="GO" id="GO:0071949">
    <property type="term" value="F:FAD binding"/>
    <property type="evidence" value="ECO:0007669"/>
    <property type="project" value="InterPro"/>
</dbReference>
<evidence type="ECO:0000313" key="3">
    <source>
        <dbReference type="Proteomes" id="UP000601223"/>
    </source>
</evidence>
<dbReference type="PANTHER" id="PTHR46865">
    <property type="entry name" value="OXIDOREDUCTASE-RELATED"/>
    <property type="match status" value="1"/>
</dbReference>
<evidence type="ECO:0000259" key="1">
    <source>
        <dbReference type="Pfam" id="PF01494"/>
    </source>
</evidence>
<keyword evidence="3" id="KW-1185">Reference proteome</keyword>
<dbReference type="AlphaFoldDB" id="A0A8J3JGM4"/>
<feature type="domain" description="FAD-binding" evidence="1">
    <location>
        <begin position="5"/>
        <end position="320"/>
    </location>
</feature>
<comment type="caution">
    <text evidence="2">The sequence shown here is derived from an EMBL/GenBank/DDBJ whole genome shotgun (WGS) entry which is preliminary data.</text>
</comment>
<evidence type="ECO:0000313" key="2">
    <source>
        <dbReference type="EMBL" id="GIF80137.1"/>
    </source>
</evidence>
<dbReference type="Proteomes" id="UP000601223">
    <property type="component" value="Unassembled WGS sequence"/>
</dbReference>
<dbReference type="Gene3D" id="3.50.50.60">
    <property type="entry name" value="FAD/NAD(P)-binding domain"/>
    <property type="match status" value="1"/>
</dbReference>
<name>A0A8J3JGM4_9ACTN</name>
<dbReference type="InterPro" id="IPR036188">
    <property type="entry name" value="FAD/NAD-bd_sf"/>
</dbReference>
<proteinExistence type="predicted"/>
<dbReference type="Gene3D" id="3.30.9.10">
    <property type="entry name" value="D-Amino Acid Oxidase, subunit A, domain 2"/>
    <property type="match status" value="1"/>
</dbReference>
<dbReference type="EMBL" id="BONF01000009">
    <property type="protein sequence ID" value="GIF80137.1"/>
    <property type="molecule type" value="Genomic_DNA"/>
</dbReference>
<reference evidence="2 3" key="1">
    <citation type="submission" date="2021-01" db="EMBL/GenBank/DDBJ databases">
        <title>Whole genome shotgun sequence of Catellatospora bangladeshensis NBRC 107357.</title>
        <authorList>
            <person name="Komaki H."/>
            <person name="Tamura T."/>
        </authorList>
    </citation>
    <scope>NUCLEOTIDE SEQUENCE [LARGE SCALE GENOMIC DNA]</scope>
    <source>
        <strain evidence="2 3">NBRC 107357</strain>
    </source>
</reference>
<dbReference type="InterPro" id="IPR051704">
    <property type="entry name" value="FAD_aromatic-hydroxylase"/>
</dbReference>
<dbReference type="PANTHER" id="PTHR46865:SF2">
    <property type="entry name" value="MONOOXYGENASE"/>
    <property type="match status" value="1"/>
</dbReference>
<accession>A0A8J3JGM4</accession>
<dbReference type="Pfam" id="PF01494">
    <property type="entry name" value="FAD_binding_3"/>
    <property type="match status" value="1"/>
</dbReference>
<dbReference type="PRINTS" id="PR00420">
    <property type="entry name" value="RNGMNOXGNASE"/>
</dbReference>